<evidence type="ECO:0000259" key="1">
    <source>
        <dbReference type="PROSITE" id="PS50994"/>
    </source>
</evidence>
<dbReference type="PANTHER" id="PTHR37984">
    <property type="entry name" value="PROTEIN CBG26694"/>
    <property type="match status" value="1"/>
</dbReference>
<dbReference type="Proteomes" id="UP000024635">
    <property type="component" value="Unassembled WGS sequence"/>
</dbReference>
<proteinExistence type="predicted"/>
<evidence type="ECO:0000313" key="3">
    <source>
        <dbReference type="Proteomes" id="UP000024635"/>
    </source>
</evidence>
<dbReference type="InterPro" id="IPR050951">
    <property type="entry name" value="Retrovirus_Pol_polyprotein"/>
</dbReference>
<sequence>MKMLARSYVYWPSLDADIESLVRICTTRAMVAKNTVEAELHPWPKPTAPWTRIHADFAGSLEGKYYLVIVDAFSKWPGVIQMKCISTSATIAVMKKISPFENLQTLVTDNETQFTSATAVPVEHVRSPPFHPQINGQAERFEHLQARTRHK</sequence>
<gene>
    <name evidence="2" type="primary">Acey_s0577.g226</name>
    <name evidence="2" type="ORF">Y032_0577g226</name>
</gene>
<reference evidence="3" key="1">
    <citation type="journal article" date="2015" name="Nat. Genet.">
        <title>The genome and transcriptome of the zoonotic hookworm Ancylostoma ceylanicum identify infection-specific gene families.</title>
        <authorList>
            <person name="Schwarz E.M."/>
            <person name="Hu Y."/>
            <person name="Antoshechkin I."/>
            <person name="Miller M.M."/>
            <person name="Sternberg P.W."/>
            <person name="Aroian R.V."/>
        </authorList>
    </citation>
    <scope>NUCLEOTIDE SEQUENCE</scope>
    <source>
        <strain evidence="3">HY135</strain>
    </source>
</reference>
<dbReference type="Gene3D" id="3.30.420.10">
    <property type="entry name" value="Ribonuclease H-like superfamily/Ribonuclease H"/>
    <property type="match status" value="1"/>
</dbReference>
<dbReference type="GO" id="GO:0003676">
    <property type="term" value="F:nucleic acid binding"/>
    <property type="evidence" value="ECO:0007669"/>
    <property type="project" value="InterPro"/>
</dbReference>
<dbReference type="AlphaFoldDB" id="A0A016WNN2"/>
<dbReference type="InterPro" id="IPR036397">
    <property type="entry name" value="RNaseH_sf"/>
</dbReference>
<accession>A0A016WNN2</accession>
<dbReference type="SUPFAM" id="SSF53098">
    <property type="entry name" value="Ribonuclease H-like"/>
    <property type="match status" value="1"/>
</dbReference>
<dbReference type="GO" id="GO:0015074">
    <property type="term" value="P:DNA integration"/>
    <property type="evidence" value="ECO:0007669"/>
    <property type="project" value="InterPro"/>
</dbReference>
<keyword evidence="3" id="KW-1185">Reference proteome</keyword>
<evidence type="ECO:0000313" key="2">
    <source>
        <dbReference type="EMBL" id="EYC41206.1"/>
    </source>
</evidence>
<protein>
    <recommendedName>
        <fullName evidence="1">Integrase catalytic domain-containing protein</fullName>
    </recommendedName>
</protein>
<dbReference type="InterPro" id="IPR012337">
    <property type="entry name" value="RNaseH-like_sf"/>
</dbReference>
<comment type="caution">
    <text evidence="2">The sequence shown here is derived from an EMBL/GenBank/DDBJ whole genome shotgun (WGS) entry which is preliminary data.</text>
</comment>
<name>A0A016WNN2_9BILA</name>
<dbReference type="OrthoDB" id="5851910at2759"/>
<dbReference type="PROSITE" id="PS50994">
    <property type="entry name" value="INTEGRASE"/>
    <property type="match status" value="1"/>
</dbReference>
<organism evidence="2 3">
    <name type="scientific">Ancylostoma ceylanicum</name>
    <dbReference type="NCBI Taxonomy" id="53326"/>
    <lineage>
        <taxon>Eukaryota</taxon>
        <taxon>Metazoa</taxon>
        <taxon>Ecdysozoa</taxon>
        <taxon>Nematoda</taxon>
        <taxon>Chromadorea</taxon>
        <taxon>Rhabditida</taxon>
        <taxon>Rhabditina</taxon>
        <taxon>Rhabditomorpha</taxon>
        <taxon>Strongyloidea</taxon>
        <taxon>Ancylostomatidae</taxon>
        <taxon>Ancylostomatinae</taxon>
        <taxon>Ancylostoma</taxon>
    </lineage>
</organism>
<dbReference type="EMBL" id="JARK01000177">
    <property type="protein sequence ID" value="EYC41206.1"/>
    <property type="molecule type" value="Genomic_DNA"/>
</dbReference>
<feature type="domain" description="Integrase catalytic" evidence="1">
    <location>
        <begin position="45"/>
        <end position="151"/>
    </location>
</feature>
<dbReference type="InterPro" id="IPR001584">
    <property type="entry name" value="Integrase_cat-core"/>
</dbReference>
<dbReference type="PANTHER" id="PTHR37984:SF5">
    <property type="entry name" value="PROTEIN NYNRIN-LIKE"/>
    <property type="match status" value="1"/>
</dbReference>